<evidence type="ECO:0000313" key="1">
    <source>
        <dbReference type="EnsemblProtists" id="PYU1_T012651"/>
    </source>
</evidence>
<dbReference type="VEuPathDB" id="FungiDB:PYU1_G012625"/>
<protein>
    <submittedName>
        <fullName evidence="1">Uncharacterized protein</fullName>
    </submittedName>
</protein>
<accession>K3X602</accession>
<evidence type="ECO:0000313" key="2">
    <source>
        <dbReference type="Proteomes" id="UP000019132"/>
    </source>
</evidence>
<proteinExistence type="predicted"/>
<dbReference type="Proteomes" id="UP000019132">
    <property type="component" value="Unassembled WGS sequence"/>
</dbReference>
<reference evidence="2" key="2">
    <citation type="submission" date="2010-04" db="EMBL/GenBank/DDBJ databases">
        <authorList>
            <person name="Buell R."/>
            <person name="Hamilton J."/>
            <person name="Hostetler J."/>
        </authorList>
    </citation>
    <scope>NUCLEOTIDE SEQUENCE [LARGE SCALE GENOMIC DNA]</scope>
    <source>
        <strain evidence="2">DAOM:BR144</strain>
    </source>
</reference>
<organism evidence="1 2">
    <name type="scientific">Globisporangium ultimum (strain ATCC 200006 / CBS 805.95 / DAOM BR144)</name>
    <name type="common">Pythium ultimum</name>
    <dbReference type="NCBI Taxonomy" id="431595"/>
    <lineage>
        <taxon>Eukaryota</taxon>
        <taxon>Sar</taxon>
        <taxon>Stramenopiles</taxon>
        <taxon>Oomycota</taxon>
        <taxon>Peronosporomycetes</taxon>
        <taxon>Pythiales</taxon>
        <taxon>Pythiaceae</taxon>
        <taxon>Globisporangium</taxon>
    </lineage>
</organism>
<dbReference type="EnsemblProtists" id="PYU1_T012651">
    <property type="protein sequence ID" value="PYU1_T012651"/>
    <property type="gene ID" value="PYU1_G012625"/>
</dbReference>
<dbReference type="InParanoid" id="K3X602"/>
<name>K3X602_GLOUD</name>
<sequence length="55" mass="6087">MAIDKDCFPACDETDVVHSLSLNPSSQAKTQELCGVTLLFFLLYCARPAIVHRCD</sequence>
<dbReference type="AlphaFoldDB" id="K3X602"/>
<reference evidence="2" key="1">
    <citation type="journal article" date="2010" name="Genome Biol.">
        <title>Genome sequence of the necrotrophic plant pathogen Pythium ultimum reveals original pathogenicity mechanisms and effector repertoire.</title>
        <authorList>
            <person name="Levesque C.A."/>
            <person name="Brouwer H."/>
            <person name="Cano L."/>
            <person name="Hamilton J.P."/>
            <person name="Holt C."/>
            <person name="Huitema E."/>
            <person name="Raffaele S."/>
            <person name="Robideau G.P."/>
            <person name="Thines M."/>
            <person name="Win J."/>
            <person name="Zerillo M.M."/>
            <person name="Beakes G.W."/>
            <person name="Boore J.L."/>
            <person name="Busam D."/>
            <person name="Dumas B."/>
            <person name="Ferriera S."/>
            <person name="Fuerstenberg S.I."/>
            <person name="Gachon C.M."/>
            <person name="Gaulin E."/>
            <person name="Govers F."/>
            <person name="Grenville-Briggs L."/>
            <person name="Horner N."/>
            <person name="Hostetler J."/>
            <person name="Jiang R.H."/>
            <person name="Johnson J."/>
            <person name="Krajaejun T."/>
            <person name="Lin H."/>
            <person name="Meijer H.J."/>
            <person name="Moore B."/>
            <person name="Morris P."/>
            <person name="Phuntmart V."/>
            <person name="Puiu D."/>
            <person name="Shetty J."/>
            <person name="Stajich J.E."/>
            <person name="Tripathy S."/>
            <person name="Wawra S."/>
            <person name="van West P."/>
            <person name="Whitty B.R."/>
            <person name="Coutinho P.M."/>
            <person name="Henrissat B."/>
            <person name="Martin F."/>
            <person name="Thomas P.D."/>
            <person name="Tyler B.M."/>
            <person name="De Vries R.P."/>
            <person name="Kamoun S."/>
            <person name="Yandell M."/>
            <person name="Tisserat N."/>
            <person name="Buell C.R."/>
        </authorList>
    </citation>
    <scope>NUCLEOTIDE SEQUENCE</scope>
    <source>
        <strain evidence="2">DAOM:BR144</strain>
    </source>
</reference>
<keyword evidence="2" id="KW-1185">Reference proteome</keyword>
<dbReference type="EMBL" id="GL376612">
    <property type="status" value="NOT_ANNOTATED_CDS"/>
    <property type="molecule type" value="Genomic_DNA"/>
</dbReference>
<dbReference type="HOGENOM" id="CLU_3036587_0_0_1"/>
<reference evidence="1" key="3">
    <citation type="submission" date="2015-02" db="UniProtKB">
        <authorList>
            <consortium name="EnsemblProtists"/>
        </authorList>
    </citation>
    <scope>IDENTIFICATION</scope>
    <source>
        <strain evidence="1">DAOM BR144</strain>
    </source>
</reference>